<dbReference type="InterPro" id="IPR039422">
    <property type="entry name" value="MarR/SlyA-like"/>
</dbReference>
<gene>
    <name evidence="5" type="ORF">GSF22_12990</name>
</gene>
<dbReference type="PANTHER" id="PTHR33164">
    <property type="entry name" value="TRANSCRIPTIONAL REGULATOR, MARR FAMILY"/>
    <property type="match status" value="1"/>
</dbReference>
<evidence type="ECO:0000313" key="5">
    <source>
        <dbReference type="EMBL" id="MBO4206914.1"/>
    </source>
</evidence>
<dbReference type="InterPro" id="IPR036390">
    <property type="entry name" value="WH_DNA-bd_sf"/>
</dbReference>
<dbReference type="InterPro" id="IPR023187">
    <property type="entry name" value="Tscrpt_reg_MarR-type_CS"/>
</dbReference>
<evidence type="ECO:0000313" key="6">
    <source>
        <dbReference type="Proteomes" id="UP000823521"/>
    </source>
</evidence>
<reference evidence="5 6" key="1">
    <citation type="submission" date="2019-12" db="EMBL/GenBank/DDBJ databases">
        <title>Whole genome sequencing of endophytic Actinobacterium Micromonospora sp. MPMI6T.</title>
        <authorList>
            <person name="Evv R."/>
            <person name="Podile A.R."/>
        </authorList>
    </citation>
    <scope>NUCLEOTIDE SEQUENCE [LARGE SCALE GENOMIC DNA]</scope>
    <source>
        <strain evidence="5 6">MPMI6</strain>
    </source>
</reference>
<dbReference type="RefSeq" id="WP_208813815.1">
    <property type="nucleotide sequence ID" value="NZ_WVUH01000091.1"/>
</dbReference>
<dbReference type="SUPFAM" id="SSF46785">
    <property type="entry name" value="Winged helix' DNA-binding domain"/>
    <property type="match status" value="1"/>
</dbReference>
<organism evidence="5 6">
    <name type="scientific">Micromonospora echinofusca</name>
    <dbReference type="NCBI Taxonomy" id="47858"/>
    <lineage>
        <taxon>Bacteria</taxon>
        <taxon>Bacillati</taxon>
        <taxon>Actinomycetota</taxon>
        <taxon>Actinomycetes</taxon>
        <taxon>Micromonosporales</taxon>
        <taxon>Micromonosporaceae</taxon>
        <taxon>Micromonospora</taxon>
    </lineage>
</organism>
<dbReference type="EMBL" id="WVUH01000091">
    <property type="protein sequence ID" value="MBO4206914.1"/>
    <property type="molecule type" value="Genomic_DNA"/>
</dbReference>
<accession>A0ABS3VR91</accession>
<protein>
    <submittedName>
        <fullName evidence="5">MarR family transcriptional regulator</fullName>
    </submittedName>
</protein>
<proteinExistence type="predicted"/>
<name>A0ABS3VR91_MICEH</name>
<dbReference type="Gene3D" id="1.10.10.10">
    <property type="entry name" value="Winged helix-like DNA-binding domain superfamily/Winged helix DNA-binding domain"/>
    <property type="match status" value="1"/>
</dbReference>
<keyword evidence="1" id="KW-0805">Transcription regulation</keyword>
<dbReference type="PANTHER" id="PTHR33164:SF43">
    <property type="entry name" value="HTH-TYPE TRANSCRIPTIONAL REPRESSOR YETL"/>
    <property type="match status" value="1"/>
</dbReference>
<keyword evidence="3" id="KW-0804">Transcription</keyword>
<dbReference type="PROSITE" id="PS01117">
    <property type="entry name" value="HTH_MARR_1"/>
    <property type="match status" value="1"/>
</dbReference>
<evidence type="ECO:0000256" key="3">
    <source>
        <dbReference type="ARBA" id="ARBA00023163"/>
    </source>
</evidence>
<dbReference type="Pfam" id="PF12802">
    <property type="entry name" value="MarR_2"/>
    <property type="match status" value="1"/>
</dbReference>
<keyword evidence="6" id="KW-1185">Reference proteome</keyword>
<keyword evidence="2" id="KW-0238">DNA-binding</keyword>
<evidence type="ECO:0000259" key="4">
    <source>
        <dbReference type="PROSITE" id="PS50995"/>
    </source>
</evidence>
<dbReference type="Proteomes" id="UP000823521">
    <property type="component" value="Unassembled WGS sequence"/>
</dbReference>
<evidence type="ECO:0000256" key="1">
    <source>
        <dbReference type="ARBA" id="ARBA00023015"/>
    </source>
</evidence>
<dbReference type="SMART" id="SM00347">
    <property type="entry name" value="HTH_MARR"/>
    <property type="match status" value="1"/>
</dbReference>
<dbReference type="PROSITE" id="PS50995">
    <property type="entry name" value="HTH_MARR_2"/>
    <property type="match status" value="1"/>
</dbReference>
<evidence type="ECO:0000256" key="2">
    <source>
        <dbReference type="ARBA" id="ARBA00023125"/>
    </source>
</evidence>
<dbReference type="InterPro" id="IPR000835">
    <property type="entry name" value="HTH_MarR-typ"/>
</dbReference>
<sequence>MHHGSLDDAPIGRLLGIAGHLATQRWNRYLAEQHGLTGAGMAALLALHRHGELTHRALADHCFVRPATATGIIDTLERDGLVERRRSDTDRRTIRLALTQAGTDRMATIVRLVDTNAPLTSVDADPANAAVIRRFLLELIQTMSCGEDTTLTQPHRPTDPGSDRC</sequence>
<feature type="domain" description="HTH marR-type" evidence="4">
    <location>
        <begin position="8"/>
        <end position="141"/>
    </location>
</feature>
<dbReference type="InterPro" id="IPR036388">
    <property type="entry name" value="WH-like_DNA-bd_sf"/>
</dbReference>
<comment type="caution">
    <text evidence="5">The sequence shown here is derived from an EMBL/GenBank/DDBJ whole genome shotgun (WGS) entry which is preliminary data.</text>
</comment>